<dbReference type="Pfam" id="PF00017">
    <property type="entry name" value="SH2"/>
    <property type="match status" value="1"/>
</dbReference>
<dbReference type="InterPro" id="IPR036860">
    <property type="entry name" value="SH2_dom_sf"/>
</dbReference>
<dbReference type="Gene3D" id="2.30.30.40">
    <property type="entry name" value="SH3 Domains"/>
    <property type="match status" value="2"/>
</dbReference>
<keyword evidence="2 3" id="KW-0727">SH2 domain</keyword>
<dbReference type="InterPro" id="IPR043539">
    <property type="entry name" value="Grb2-like"/>
</dbReference>
<name>A0ABD0LGC2_9CAEN</name>
<evidence type="ECO:0000313" key="8">
    <source>
        <dbReference type="Proteomes" id="UP001519460"/>
    </source>
</evidence>
<proteinExistence type="predicted"/>
<evidence type="ECO:0000313" key="7">
    <source>
        <dbReference type="EMBL" id="KAK7498529.1"/>
    </source>
</evidence>
<dbReference type="Pfam" id="PF00018">
    <property type="entry name" value="SH3_1"/>
    <property type="match status" value="2"/>
</dbReference>
<dbReference type="SUPFAM" id="SSF50044">
    <property type="entry name" value="SH3-domain"/>
    <property type="match status" value="2"/>
</dbReference>
<accession>A0ABD0LGC2</accession>
<evidence type="ECO:0000256" key="3">
    <source>
        <dbReference type="PROSITE-ProRule" id="PRU00191"/>
    </source>
</evidence>
<dbReference type="PRINTS" id="PR00401">
    <property type="entry name" value="SH2DOMAIN"/>
</dbReference>
<keyword evidence="8" id="KW-1185">Reference proteome</keyword>
<protein>
    <submittedName>
        <fullName evidence="7">Uncharacterized protein</fullName>
    </submittedName>
</protein>
<comment type="caution">
    <text evidence="7">The sequence shown here is derived from an EMBL/GenBank/DDBJ whole genome shotgun (WGS) entry which is preliminary data.</text>
</comment>
<dbReference type="PRINTS" id="PR00499">
    <property type="entry name" value="P67PHOX"/>
</dbReference>
<evidence type="ECO:0000256" key="2">
    <source>
        <dbReference type="ARBA" id="ARBA00022999"/>
    </source>
</evidence>
<dbReference type="InterPro" id="IPR036028">
    <property type="entry name" value="SH3-like_dom_sf"/>
</dbReference>
<feature type="domain" description="SH2" evidence="5">
    <location>
        <begin position="59"/>
        <end position="160"/>
    </location>
</feature>
<dbReference type="Proteomes" id="UP001519460">
    <property type="component" value="Unassembled WGS sequence"/>
</dbReference>
<evidence type="ECO:0000259" key="5">
    <source>
        <dbReference type="PROSITE" id="PS50001"/>
    </source>
</evidence>
<dbReference type="PRINTS" id="PR00452">
    <property type="entry name" value="SH3DOMAIN"/>
</dbReference>
<evidence type="ECO:0000259" key="6">
    <source>
        <dbReference type="PROSITE" id="PS50002"/>
    </source>
</evidence>
<dbReference type="SMART" id="SM00326">
    <property type="entry name" value="SH3"/>
    <property type="match status" value="2"/>
</dbReference>
<evidence type="ECO:0000256" key="1">
    <source>
        <dbReference type="ARBA" id="ARBA00022443"/>
    </source>
</evidence>
<dbReference type="InterPro" id="IPR000980">
    <property type="entry name" value="SH2"/>
</dbReference>
<reference evidence="7 8" key="1">
    <citation type="journal article" date="2023" name="Sci. Data">
        <title>Genome assembly of the Korean intertidal mud-creeper Batillaria attramentaria.</title>
        <authorList>
            <person name="Patra A.K."/>
            <person name="Ho P.T."/>
            <person name="Jun S."/>
            <person name="Lee S.J."/>
            <person name="Kim Y."/>
            <person name="Won Y.J."/>
        </authorList>
    </citation>
    <scope>NUCLEOTIDE SEQUENCE [LARGE SCALE GENOMIC DNA]</scope>
    <source>
        <strain evidence="7">Wonlab-2016</strain>
    </source>
</reference>
<dbReference type="PANTHER" id="PTHR46037">
    <property type="entry name" value="PROTEIN ENHANCER OF SEVENLESS 2B"/>
    <property type="match status" value="1"/>
</dbReference>
<sequence>MEAKAIYNFDASQDDELSFRSGDVLKVKSKEDPNWYSAELNGRKGFIPSTYVQMEPHDWYKGKMSRTEAESFLMRTNSSGRHVYADGTFIVRDCESDRNQFSLSVKHGSSPQHFKILCNAEGQYYLWPNSLFPSINKLIDHHRTVSIARDSRVTILLKDLMEQTNKPTDAYEACFDFTPESPEELRFRKGDKIRLLEKTDENWWTGVVQSTGEQGLFPKNYVRELK</sequence>
<dbReference type="PROSITE" id="PS50002">
    <property type="entry name" value="SH3"/>
    <property type="match status" value="2"/>
</dbReference>
<dbReference type="FunFam" id="2.30.30.40:FF:000072">
    <property type="entry name" value="Unconventional Myosin IB"/>
    <property type="match status" value="1"/>
</dbReference>
<feature type="domain" description="SH3" evidence="6">
    <location>
        <begin position="1"/>
        <end position="57"/>
    </location>
</feature>
<dbReference type="Gene3D" id="3.30.505.10">
    <property type="entry name" value="SH2 domain"/>
    <property type="match status" value="1"/>
</dbReference>
<dbReference type="SMART" id="SM00252">
    <property type="entry name" value="SH2"/>
    <property type="match status" value="1"/>
</dbReference>
<organism evidence="7 8">
    <name type="scientific">Batillaria attramentaria</name>
    <dbReference type="NCBI Taxonomy" id="370345"/>
    <lineage>
        <taxon>Eukaryota</taxon>
        <taxon>Metazoa</taxon>
        <taxon>Spiralia</taxon>
        <taxon>Lophotrochozoa</taxon>
        <taxon>Mollusca</taxon>
        <taxon>Gastropoda</taxon>
        <taxon>Caenogastropoda</taxon>
        <taxon>Sorbeoconcha</taxon>
        <taxon>Cerithioidea</taxon>
        <taxon>Batillariidae</taxon>
        <taxon>Batillaria</taxon>
    </lineage>
</organism>
<feature type="domain" description="SH3" evidence="6">
    <location>
        <begin position="166"/>
        <end position="226"/>
    </location>
</feature>
<dbReference type="EMBL" id="JACVVK020000050">
    <property type="protein sequence ID" value="KAK7498529.1"/>
    <property type="molecule type" value="Genomic_DNA"/>
</dbReference>
<evidence type="ECO:0000256" key="4">
    <source>
        <dbReference type="PROSITE-ProRule" id="PRU00192"/>
    </source>
</evidence>
<dbReference type="PROSITE" id="PS50001">
    <property type="entry name" value="SH2"/>
    <property type="match status" value="1"/>
</dbReference>
<dbReference type="AlphaFoldDB" id="A0ABD0LGC2"/>
<keyword evidence="1 4" id="KW-0728">SH3 domain</keyword>
<dbReference type="InterPro" id="IPR001452">
    <property type="entry name" value="SH3_domain"/>
</dbReference>
<gene>
    <name evidence="7" type="ORF">BaRGS_00010189</name>
</gene>
<dbReference type="CDD" id="cd00174">
    <property type="entry name" value="SH3"/>
    <property type="match status" value="1"/>
</dbReference>
<dbReference type="SUPFAM" id="SSF55550">
    <property type="entry name" value="SH2 domain"/>
    <property type="match status" value="1"/>
</dbReference>